<feature type="domain" description="Cdc37 N-terminal" evidence="9">
    <location>
        <begin position="2"/>
        <end position="124"/>
    </location>
</feature>
<dbReference type="FunFam" id="1.20.58.610:FF:000001">
    <property type="entry name" value="Hsp90 co-chaperone Cdc37-like 1"/>
    <property type="match status" value="1"/>
</dbReference>
<comment type="similarity">
    <text evidence="2">Belongs to the CDC37 family.</text>
</comment>
<dbReference type="WBParaSite" id="EgrG_000920400">
    <property type="protein sequence ID" value="EgrG_000920400"/>
    <property type="gene ID" value="EgrG_000920400"/>
</dbReference>
<reference evidence="10 11" key="1">
    <citation type="journal article" date="2013" name="Nature">
        <title>The genomes of four tapeworm species reveal adaptations to parasitism.</title>
        <authorList>
            <person name="Tsai I.J."/>
            <person name="Zarowiecki M."/>
            <person name="Holroyd N."/>
            <person name="Garciarrubio A."/>
            <person name="Sanchez-Flores A."/>
            <person name="Brooks K.L."/>
            <person name="Tracey A."/>
            <person name="Bobes R.J."/>
            <person name="Fragoso G."/>
            <person name="Sciutto E."/>
            <person name="Aslett M."/>
            <person name="Beasley H."/>
            <person name="Bennett H.M."/>
            <person name="Cai J."/>
            <person name="Camicia F."/>
            <person name="Clark R."/>
            <person name="Cucher M."/>
            <person name="De Silva N."/>
            <person name="Day T.A."/>
            <person name="Deplazes P."/>
            <person name="Estrada K."/>
            <person name="Fernandez C."/>
            <person name="Holland P.W."/>
            <person name="Hou J."/>
            <person name="Hu S."/>
            <person name="Huckvale T."/>
            <person name="Hung S.S."/>
            <person name="Kamenetzky L."/>
            <person name="Keane J.A."/>
            <person name="Kiss F."/>
            <person name="Koziol U."/>
            <person name="Lambert O."/>
            <person name="Liu K."/>
            <person name="Luo X."/>
            <person name="Luo Y."/>
            <person name="Macchiaroli N."/>
            <person name="Nichol S."/>
            <person name="Paps J."/>
            <person name="Parkinson J."/>
            <person name="Pouchkina-Stantcheva N."/>
            <person name="Riddiford N."/>
            <person name="Rosenzvit M."/>
            <person name="Salinas G."/>
            <person name="Wasmuth J.D."/>
            <person name="Zamanian M."/>
            <person name="Zheng Y."/>
            <person name="Cai X."/>
            <person name="Soberon X."/>
            <person name="Olson P.D."/>
            <person name="Laclette J.P."/>
            <person name="Brehm K."/>
            <person name="Berriman M."/>
            <person name="Garciarrubio A."/>
            <person name="Bobes R.J."/>
            <person name="Fragoso G."/>
            <person name="Sanchez-Flores A."/>
            <person name="Estrada K."/>
            <person name="Cevallos M.A."/>
            <person name="Morett E."/>
            <person name="Gonzalez V."/>
            <person name="Portillo T."/>
            <person name="Ochoa-Leyva A."/>
            <person name="Jose M.V."/>
            <person name="Sciutto E."/>
            <person name="Landa A."/>
            <person name="Jimenez L."/>
            <person name="Valdes V."/>
            <person name="Carrero J.C."/>
            <person name="Larralde C."/>
            <person name="Morales-Montor J."/>
            <person name="Limon-Lason J."/>
            <person name="Soberon X."/>
            <person name="Laclette J.P."/>
        </authorList>
    </citation>
    <scope>NUCLEOTIDE SEQUENCE [LARGE SCALE GENOMIC DNA]</scope>
</reference>
<evidence type="ECO:0000256" key="4">
    <source>
        <dbReference type="ARBA" id="ARBA00023186"/>
    </source>
</evidence>
<dbReference type="Pfam" id="PF08564">
    <property type="entry name" value="CDC37_C"/>
    <property type="match status" value="1"/>
</dbReference>
<dbReference type="InterPro" id="IPR013873">
    <property type="entry name" value="Cdc37_C"/>
</dbReference>
<dbReference type="AlphaFoldDB" id="A0A068WXL4"/>
<reference evidence="12" key="3">
    <citation type="submission" date="2020-10" db="UniProtKB">
        <authorList>
            <consortium name="WormBaseParasite"/>
        </authorList>
    </citation>
    <scope>IDENTIFICATION</scope>
</reference>
<evidence type="ECO:0000313" key="10">
    <source>
        <dbReference type="EMBL" id="CDS24613.1"/>
    </source>
</evidence>
<dbReference type="Pfam" id="PF03234">
    <property type="entry name" value="CDC37_N"/>
    <property type="match status" value="1"/>
</dbReference>
<dbReference type="GO" id="GO:0051087">
    <property type="term" value="F:protein-folding chaperone binding"/>
    <property type="evidence" value="ECO:0007669"/>
    <property type="project" value="TreeGrafter"/>
</dbReference>
<keyword evidence="10" id="KW-0131">Cell cycle</keyword>
<feature type="compositionally biased region" description="Basic and acidic residues" evidence="6">
    <location>
        <begin position="1"/>
        <end position="11"/>
    </location>
</feature>
<evidence type="ECO:0000256" key="6">
    <source>
        <dbReference type="SAM" id="MobiDB-lite"/>
    </source>
</evidence>
<dbReference type="Gene3D" id="6.10.140.250">
    <property type="match status" value="1"/>
</dbReference>
<dbReference type="SMART" id="SM01070">
    <property type="entry name" value="CDC37_M"/>
    <property type="match status" value="1"/>
</dbReference>
<sequence>MDYSKWDHIEVSDDEDDTHPNIDTASLFRWRHEARLNRDREWKEEKEKFEKGKKEHIEALQKARSLYEEGIKSNAPNVKELEDNLRKLEVADKEWQEKEKAMNKKERLRPLNVDTISHEGRSRTFINKAALKEKPKVDEDNDDDVHEEAADRLRDFVKKHEAEIKKFGMFSRPVDSRQYLLENPHLVCDETANHLVLWCLDLAMEEKYSLLDHVSHQCIVMQFMLELAKSLKCDPRSCIRPFFNKFINAEPEYQRMFDEELTAFKVRIRDRARVRLTEAMQQYEEEERQKRLGPGGLDPYEVIETLPEPLRKCFETRDVELLKKTLTEMDPKEAEECMKRCVASGLWVENAAAADAEGQGGEYDSANGVNVEEVKAPVAEENVKEELANPSDSASNKS</sequence>
<dbReference type="Proteomes" id="UP000492820">
    <property type="component" value="Unassembled WGS sequence"/>
</dbReference>
<dbReference type="GO" id="GO:0006457">
    <property type="term" value="P:protein folding"/>
    <property type="evidence" value="ECO:0007669"/>
    <property type="project" value="TreeGrafter"/>
</dbReference>
<feature type="region of interest" description="Disordered" evidence="6">
    <location>
        <begin position="1"/>
        <end position="20"/>
    </location>
</feature>
<dbReference type="GO" id="GO:0031072">
    <property type="term" value="F:heat shock protein binding"/>
    <property type="evidence" value="ECO:0007669"/>
    <property type="project" value="TreeGrafter"/>
</dbReference>
<evidence type="ECO:0000256" key="3">
    <source>
        <dbReference type="ARBA" id="ARBA00022490"/>
    </source>
</evidence>
<organism evidence="10">
    <name type="scientific">Echinococcus granulosus</name>
    <name type="common">Hydatid tapeworm</name>
    <dbReference type="NCBI Taxonomy" id="6210"/>
    <lineage>
        <taxon>Eukaryota</taxon>
        <taxon>Metazoa</taxon>
        <taxon>Spiralia</taxon>
        <taxon>Lophotrochozoa</taxon>
        <taxon>Platyhelminthes</taxon>
        <taxon>Cestoda</taxon>
        <taxon>Eucestoda</taxon>
        <taxon>Cyclophyllidea</taxon>
        <taxon>Taeniidae</taxon>
        <taxon>Echinococcus</taxon>
        <taxon>Echinococcus granulosus group</taxon>
    </lineage>
</organism>
<keyword evidence="3" id="KW-0963">Cytoplasm</keyword>
<evidence type="ECO:0000259" key="9">
    <source>
        <dbReference type="SMART" id="SM01071"/>
    </source>
</evidence>
<proteinExistence type="inferred from homology"/>
<evidence type="ECO:0000259" key="7">
    <source>
        <dbReference type="SMART" id="SM01069"/>
    </source>
</evidence>
<gene>
    <name evidence="10" type="ORF">EgrG_000920400</name>
</gene>
<evidence type="ECO:0000256" key="1">
    <source>
        <dbReference type="ARBA" id="ARBA00004496"/>
    </source>
</evidence>
<dbReference type="GO" id="GO:0051301">
    <property type="term" value="P:cell division"/>
    <property type="evidence" value="ECO:0007669"/>
    <property type="project" value="UniProtKB-KW"/>
</dbReference>
<feature type="region of interest" description="Disordered" evidence="6">
    <location>
        <begin position="375"/>
        <end position="398"/>
    </location>
</feature>
<dbReference type="GO" id="GO:0051082">
    <property type="term" value="F:unfolded protein binding"/>
    <property type="evidence" value="ECO:0007669"/>
    <property type="project" value="TreeGrafter"/>
</dbReference>
<dbReference type="GO" id="GO:0005737">
    <property type="term" value="C:cytoplasm"/>
    <property type="evidence" value="ECO:0007669"/>
    <property type="project" value="UniProtKB-SubCell"/>
</dbReference>
<dbReference type="InterPro" id="IPR038189">
    <property type="entry name" value="Cdc37_Hsp90-bd_sf"/>
</dbReference>
<keyword evidence="4" id="KW-0143">Chaperone</keyword>
<dbReference type="PANTHER" id="PTHR12800:SF4">
    <property type="entry name" value="HSP90 CO-CHAPERONE CDC37"/>
    <property type="match status" value="1"/>
</dbReference>
<dbReference type="SMART" id="SM01071">
    <property type="entry name" value="CDC37_N"/>
    <property type="match status" value="1"/>
</dbReference>
<dbReference type="PANTHER" id="PTHR12800">
    <property type="entry name" value="CDC37-RELATED"/>
    <property type="match status" value="1"/>
</dbReference>
<feature type="domain" description="Cdc37 Hsp90 binding" evidence="8">
    <location>
        <begin position="122"/>
        <end position="287"/>
    </location>
</feature>
<dbReference type="SUPFAM" id="SSF101391">
    <property type="entry name" value="Hsp90 co-chaperone CDC37"/>
    <property type="match status" value="1"/>
</dbReference>
<dbReference type="GO" id="GO:0019901">
    <property type="term" value="F:protein kinase binding"/>
    <property type="evidence" value="ECO:0007669"/>
    <property type="project" value="InterPro"/>
</dbReference>
<dbReference type="SMART" id="SM01069">
    <property type="entry name" value="CDC37_C"/>
    <property type="match status" value="1"/>
</dbReference>
<dbReference type="Pfam" id="PF08565">
    <property type="entry name" value="CDC37_M"/>
    <property type="match status" value="1"/>
</dbReference>
<dbReference type="EMBL" id="LK028611">
    <property type="protein sequence ID" value="CDS24613.1"/>
    <property type="molecule type" value="Genomic_DNA"/>
</dbReference>
<comment type="subcellular location">
    <subcellularLocation>
        <location evidence="1">Cytoplasm</location>
    </subcellularLocation>
</comment>
<reference evidence="10" key="2">
    <citation type="submission" date="2014-06" db="EMBL/GenBank/DDBJ databases">
        <authorList>
            <person name="Aslett M."/>
        </authorList>
    </citation>
    <scope>NUCLEOTIDE SEQUENCE</scope>
</reference>
<dbReference type="OrthoDB" id="440202at2759"/>
<evidence type="ECO:0000256" key="5">
    <source>
        <dbReference type="ARBA" id="ARBA00031396"/>
    </source>
</evidence>
<dbReference type="InterPro" id="IPR013855">
    <property type="entry name" value="Cdc37_N_dom"/>
</dbReference>
<evidence type="ECO:0000259" key="8">
    <source>
        <dbReference type="SMART" id="SM01070"/>
    </source>
</evidence>
<accession>A0A068WXL4</accession>
<evidence type="ECO:0000313" key="12">
    <source>
        <dbReference type="WBParaSite" id="EgrG_000920400"/>
    </source>
</evidence>
<evidence type="ECO:0000256" key="2">
    <source>
        <dbReference type="ARBA" id="ARBA00006222"/>
    </source>
</evidence>
<dbReference type="GO" id="GO:0050821">
    <property type="term" value="P:protein stabilization"/>
    <property type="evidence" value="ECO:0007669"/>
    <property type="project" value="TreeGrafter"/>
</dbReference>
<name>A0A068WXL4_ECHGR</name>
<dbReference type="InterPro" id="IPR004918">
    <property type="entry name" value="Cdc37"/>
</dbReference>
<dbReference type="InterPro" id="IPR013874">
    <property type="entry name" value="Cdc37_Hsp90-bd"/>
</dbReference>
<keyword evidence="10" id="KW-0132">Cell division</keyword>
<evidence type="ECO:0000313" key="11">
    <source>
        <dbReference type="Proteomes" id="UP000492820"/>
    </source>
</evidence>
<dbReference type="Gene3D" id="1.20.58.610">
    <property type="entry name" value="Cdc37, Hsp90 binding domain"/>
    <property type="match status" value="1"/>
</dbReference>
<feature type="domain" description="Cdc37 C-terminal" evidence="7">
    <location>
        <begin position="291"/>
        <end position="385"/>
    </location>
</feature>
<protein>
    <recommendedName>
        <fullName evidence="5">Hsp90 chaperone protein kinase-targeting subunit</fullName>
    </recommendedName>
</protein>